<keyword evidence="11 14" id="KW-0408">Iron</keyword>
<evidence type="ECO:0000256" key="1">
    <source>
        <dbReference type="ARBA" id="ARBA00001971"/>
    </source>
</evidence>
<evidence type="ECO:0000256" key="15">
    <source>
        <dbReference type="RuleBase" id="RU000461"/>
    </source>
</evidence>
<dbReference type="PANTHER" id="PTHR24291">
    <property type="entry name" value="CYTOCHROME P450 FAMILY 4"/>
    <property type="match status" value="1"/>
</dbReference>
<dbReference type="InterPro" id="IPR036396">
    <property type="entry name" value="Cyt_P450_sf"/>
</dbReference>
<comment type="function">
    <text evidence="2">May be involved in the metabolism of insect hormones and in the breakdown of synthetic insecticides.</text>
</comment>
<dbReference type="PRINTS" id="PR00385">
    <property type="entry name" value="P450"/>
</dbReference>
<keyword evidence="13" id="KW-0472">Membrane</keyword>
<keyword evidence="17" id="KW-1185">Reference proteome</keyword>
<evidence type="ECO:0000256" key="11">
    <source>
        <dbReference type="ARBA" id="ARBA00023004"/>
    </source>
</evidence>
<reference evidence="16" key="2">
    <citation type="submission" date="2021-08" db="EMBL/GenBank/DDBJ databases">
        <authorList>
            <person name="Eriksson T."/>
        </authorList>
    </citation>
    <scope>NUCLEOTIDE SEQUENCE</scope>
    <source>
        <strain evidence="16">Stoneville</strain>
        <tissue evidence="16">Whole head</tissue>
    </source>
</reference>
<comment type="caution">
    <text evidence="16">The sequence shown here is derived from an EMBL/GenBank/DDBJ whole genome shotgun (WGS) entry which is preliminary data.</text>
</comment>
<evidence type="ECO:0000256" key="10">
    <source>
        <dbReference type="ARBA" id="ARBA00023002"/>
    </source>
</evidence>
<keyword evidence="10 15" id="KW-0560">Oxidoreductase</keyword>
<dbReference type="PROSITE" id="PS00086">
    <property type="entry name" value="CYTOCHROME_P450"/>
    <property type="match status" value="1"/>
</dbReference>
<evidence type="ECO:0000313" key="16">
    <source>
        <dbReference type="EMBL" id="KAH0818797.1"/>
    </source>
</evidence>
<evidence type="ECO:0000256" key="6">
    <source>
        <dbReference type="ARBA" id="ARBA00022617"/>
    </source>
</evidence>
<dbReference type="GO" id="GO:0005789">
    <property type="term" value="C:endoplasmic reticulum membrane"/>
    <property type="evidence" value="ECO:0007669"/>
    <property type="project" value="UniProtKB-SubCell"/>
</dbReference>
<dbReference type="GO" id="GO:0020037">
    <property type="term" value="F:heme binding"/>
    <property type="evidence" value="ECO:0007669"/>
    <property type="project" value="InterPro"/>
</dbReference>
<reference evidence="16" key="1">
    <citation type="journal article" date="2020" name="J Insects Food Feed">
        <title>The yellow mealworm (Tenebrio molitor) genome: a resource for the emerging insects as food and feed industry.</title>
        <authorList>
            <person name="Eriksson T."/>
            <person name="Andere A."/>
            <person name="Kelstrup H."/>
            <person name="Emery V."/>
            <person name="Picard C."/>
        </authorList>
    </citation>
    <scope>NUCLEOTIDE SEQUENCE</scope>
    <source>
        <strain evidence="16">Stoneville</strain>
        <tissue evidence="16">Whole head</tissue>
    </source>
</reference>
<dbReference type="Pfam" id="PF00067">
    <property type="entry name" value="p450"/>
    <property type="match status" value="2"/>
</dbReference>
<evidence type="ECO:0000256" key="2">
    <source>
        <dbReference type="ARBA" id="ARBA00003690"/>
    </source>
</evidence>
<dbReference type="Gene3D" id="1.10.630.10">
    <property type="entry name" value="Cytochrome P450"/>
    <property type="match status" value="2"/>
</dbReference>
<evidence type="ECO:0000256" key="5">
    <source>
        <dbReference type="ARBA" id="ARBA00010617"/>
    </source>
</evidence>
<dbReference type="AlphaFoldDB" id="A0A8J6LGV1"/>
<accession>A0A8J6LGV1</accession>
<feature type="binding site" description="axial binding residue" evidence="14">
    <location>
        <position position="168"/>
    </location>
    <ligand>
        <name>heme</name>
        <dbReference type="ChEBI" id="CHEBI:30413"/>
    </ligand>
    <ligandPart>
        <name>Fe</name>
        <dbReference type="ChEBI" id="CHEBI:18248"/>
    </ligandPart>
</feature>
<organism evidence="16 17">
    <name type="scientific">Tenebrio molitor</name>
    <name type="common">Yellow mealworm beetle</name>
    <dbReference type="NCBI Taxonomy" id="7067"/>
    <lineage>
        <taxon>Eukaryota</taxon>
        <taxon>Metazoa</taxon>
        <taxon>Ecdysozoa</taxon>
        <taxon>Arthropoda</taxon>
        <taxon>Hexapoda</taxon>
        <taxon>Insecta</taxon>
        <taxon>Pterygota</taxon>
        <taxon>Neoptera</taxon>
        <taxon>Endopterygota</taxon>
        <taxon>Coleoptera</taxon>
        <taxon>Polyphaga</taxon>
        <taxon>Cucujiformia</taxon>
        <taxon>Tenebrionidae</taxon>
        <taxon>Tenebrio</taxon>
    </lineage>
</organism>
<name>A0A8J6LGV1_TENMO</name>
<dbReference type="InterPro" id="IPR017972">
    <property type="entry name" value="Cyt_P450_CS"/>
</dbReference>
<sequence length="393" mass="46051">MLDLLLTAKREGLIDNEGIREEVDTFMFEGHDTVSAAMMFGLMMIANHPKVQEEIVNEMKDVLGDIKKKPQYSDLQELSYMERCLKEVLRLYPSVHYISRELGKDLVTHTGYKLKKGTVVQLHIYDLHRNPDIYPDPEKFDPDRFLPHNCDQRHPFAYIPFSAGPRNCIGNISLLFDTPENAFKVVRKWGRDYYPIYGNWIAHLSVANIVNPYDFETILSNMVHNSKGPLYDMLHSWLGTGLLTSGGLKWQTRRKILTPSFHFNILQEFIKVFNEETANLVTRLKKDCHKPYIEVTDYISGFALNTIGETAMGTNFVDSSSGREYKNAIYDIGQVYVHRMCRPWLLNKILYFFDRRYFYEKNLVKKLHQFTNETPLMTSRTLRRNAWPCWIFF</sequence>
<evidence type="ECO:0000256" key="7">
    <source>
        <dbReference type="ARBA" id="ARBA00022723"/>
    </source>
</evidence>
<dbReference type="InterPro" id="IPR001128">
    <property type="entry name" value="Cyt_P450"/>
</dbReference>
<keyword evidence="12 15" id="KW-0503">Monooxygenase</keyword>
<dbReference type="GO" id="GO:0016705">
    <property type="term" value="F:oxidoreductase activity, acting on paired donors, with incorporation or reduction of molecular oxygen"/>
    <property type="evidence" value="ECO:0007669"/>
    <property type="project" value="InterPro"/>
</dbReference>
<dbReference type="PRINTS" id="PR00463">
    <property type="entry name" value="EP450I"/>
</dbReference>
<evidence type="ECO:0000256" key="3">
    <source>
        <dbReference type="ARBA" id="ARBA00004174"/>
    </source>
</evidence>
<dbReference type="InterPro" id="IPR050196">
    <property type="entry name" value="Cytochrome_P450_Monoox"/>
</dbReference>
<evidence type="ECO:0000256" key="4">
    <source>
        <dbReference type="ARBA" id="ARBA00004406"/>
    </source>
</evidence>
<evidence type="ECO:0000256" key="9">
    <source>
        <dbReference type="ARBA" id="ARBA00022848"/>
    </source>
</evidence>
<comment type="similarity">
    <text evidence="5 15">Belongs to the cytochrome P450 family.</text>
</comment>
<evidence type="ECO:0000256" key="14">
    <source>
        <dbReference type="PIRSR" id="PIRSR602401-1"/>
    </source>
</evidence>
<dbReference type="InterPro" id="IPR002401">
    <property type="entry name" value="Cyt_P450_E_grp-I"/>
</dbReference>
<keyword evidence="9" id="KW-0492">Microsome</keyword>
<dbReference type="PANTHER" id="PTHR24291:SF189">
    <property type="entry name" value="CYTOCHROME P450 4C3-RELATED"/>
    <property type="match status" value="1"/>
</dbReference>
<proteinExistence type="inferred from homology"/>
<gene>
    <name evidence="16" type="ORF">GEV33_003994</name>
</gene>
<evidence type="ECO:0000256" key="13">
    <source>
        <dbReference type="ARBA" id="ARBA00023136"/>
    </source>
</evidence>
<evidence type="ECO:0000256" key="8">
    <source>
        <dbReference type="ARBA" id="ARBA00022824"/>
    </source>
</evidence>
<evidence type="ECO:0000256" key="12">
    <source>
        <dbReference type="ARBA" id="ARBA00023033"/>
    </source>
</evidence>
<dbReference type="GO" id="GO:0005506">
    <property type="term" value="F:iron ion binding"/>
    <property type="evidence" value="ECO:0007669"/>
    <property type="project" value="InterPro"/>
</dbReference>
<dbReference type="GO" id="GO:0004497">
    <property type="term" value="F:monooxygenase activity"/>
    <property type="evidence" value="ECO:0007669"/>
    <property type="project" value="UniProtKB-KW"/>
</dbReference>
<protein>
    <recommendedName>
        <fullName evidence="18">Cytochrome P450 monooxygenase</fullName>
    </recommendedName>
</protein>
<keyword evidence="8" id="KW-0256">Endoplasmic reticulum</keyword>
<evidence type="ECO:0000313" key="17">
    <source>
        <dbReference type="Proteomes" id="UP000719412"/>
    </source>
</evidence>
<comment type="subcellular location">
    <subcellularLocation>
        <location evidence="4">Endoplasmic reticulum membrane</location>
        <topology evidence="4">Peripheral membrane protein</topology>
    </subcellularLocation>
    <subcellularLocation>
        <location evidence="3">Microsome membrane</location>
        <topology evidence="3">Peripheral membrane protein</topology>
    </subcellularLocation>
</comment>
<dbReference type="EMBL" id="JABDTM020016627">
    <property type="protein sequence ID" value="KAH0818797.1"/>
    <property type="molecule type" value="Genomic_DNA"/>
</dbReference>
<dbReference type="SUPFAM" id="SSF48264">
    <property type="entry name" value="Cytochrome P450"/>
    <property type="match status" value="2"/>
</dbReference>
<evidence type="ECO:0008006" key="18">
    <source>
        <dbReference type="Google" id="ProtNLM"/>
    </source>
</evidence>
<comment type="cofactor">
    <cofactor evidence="1 14">
        <name>heme</name>
        <dbReference type="ChEBI" id="CHEBI:30413"/>
    </cofactor>
</comment>
<dbReference type="Proteomes" id="UP000719412">
    <property type="component" value="Unassembled WGS sequence"/>
</dbReference>
<keyword evidence="6 14" id="KW-0349">Heme</keyword>
<keyword evidence="7 14" id="KW-0479">Metal-binding</keyword>